<evidence type="ECO:0000313" key="2">
    <source>
        <dbReference type="EMBL" id="GMH00093.1"/>
    </source>
</evidence>
<feature type="signal peptide" evidence="1">
    <location>
        <begin position="1"/>
        <end position="18"/>
    </location>
</feature>
<evidence type="ECO:0008006" key="4">
    <source>
        <dbReference type="Google" id="ProtNLM"/>
    </source>
</evidence>
<dbReference type="AlphaFoldDB" id="A0AAD3RXZ1"/>
<sequence>MPLPLLSSPALVFAAVLGWQWRLGCRSLCISIPTSLASHKLLSLCSARYDVAAFCSDSHISAESTDQKSEESRKQGYGRSLWLMHGTLKECGFVKKPDFLLKRGRAIKVSVFILRGRLKW</sequence>
<organism evidence="2 3">
    <name type="scientific">Nepenthes gracilis</name>
    <name type="common">Slender pitcher plant</name>
    <dbReference type="NCBI Taxonomy" id="150966"/>
    <lineage>
        <taxon>Eukaryota</taxon>
        <taxon>Viridiplantae</taxon>
        <taxon>Streptophyta</taxon>
        <taxon>Embryophyta</taxon>
        <taxon>Tracheophyta</taxon>
        <taxon>Spermatophyta</taxon>
        <taxon>Magnoliopsida</taxon>
        <taxon>eudicotyledons</taxon>
        <taxon>Gunneridae</taxon>
        <taxon>Pentapetalae</taxon>
        <taxon>Caryophyllales</taxon>
        <taxon>Nepenthaceae</taxon>
        <taxon>Nepenthes</taxon>
    </lineage>
</organism>
<keyword evidence="3" id="KW-1185">Reference proteome</keyword>
<evidence type="ECO:0000313" key="3">
    <source>
        <dbReference type="Proteomes" id="UP001279734"/>
    </source>
</evidence>
<comment type="caution">
    <text evidence="2">The sequence shown here is derived from an EMBL/GenBank/DDBJ whole genome shotgun (WGS) entry which is preliminary data.</text>
</comment>
<proteinExistence type="predicted"/>
<dbReference type="Proteomes" id="UP001279734">
    <property type="component" value="Unassembled WGS sequence"/>
</dbReference>
<reference evidence="2" key="1">
    <citation type="submission" date="2023-05" db="EMBL/GenBank/DDBJ databases">
        <title>Nepenthes gracilis genome sequencing.</title>
        <authorList>
            <person name="Fukushima K."/>
        </authorList>
    </citation>
    <scope>NUCLEOTIDE SEQUENCE</scope>
    <source>
        <strain evidence="2">SING2019-196</strain>
    </source>
</reference>
<evidence type="ECO:0000256" key="1">
    <source>
        <dbReference type="SAM" id="SignalP"/>
    </source>
</evidence>
<dbReference type="EMBL" id="BSYO01000001">
    <property type="protein sequence ID" value="GMH00093.1"/>
    <property type="molecule type" value="Genomic_DNA"/>
</dbReference>
<gene>
    <name evidence="2" type="ORF">Nepgr_001932</name>
</gene>
<accession>A0AAD3RXZ1</accession>
<protein>
    <recommendedName>
        <fullName evidence="4">Secreted protein</fullName>
    </recommendedName>
</protein>
<keyword evidence="1" id="KW-0732">Signal</keyword>
<name>A0AAD3RXZ1_NEPGR</name>
<feature type="chain" id="PRO_5042083776" description="Secreted protein" evidence="1">
    <location>
        <begin position="19"/>
        <end position="120"/>
    </location>
</feature>